<keyword evidence="1" id="KW-0472">Membrane</keyword>
<evidence type="ECO:0000313" key="2">
    <source>
        <dbReference type="EMBL" id="JAH11520.1"/>
    </source>
</evidence>
<reference evidence="2" key="1">
    <citation type="submission" date="2014-11" db="EMBL/GenBank/DDBJ databases">
        <authorList>
            <person name="Amaro Gonzalez C."/>
        </authorList>
    </citation>
    <scope>NUCLEOTIDE SEQUENCE</scope>
</reference>
<evidence type="ECO:0000256" key="1">
    <source>
        <dbReference type="SAM" id="Phobius"/>
    </source>
</evidence>
<protein>
    <submittedName>
        <fullName evidence="2">Uncharacterized protein</fullName>
    </submittedName>
</protein>
<dbReference type="EMBL" id="GBXM01089729">
    <property type="protein sequence ID" value="JAH18848.1"/>
    <property type="molecule type" value="Transcribed_RNA"/>
</dbReference>
<proteinExistence type="predicted"/>
<feature type="transmembrane region" description="Helical" evidence="1">
    <location>
        <begin position="12"/>
        <end position="35"/>
    </location>
</feature>
<keyword evidence="1" id="KW-1133">Transmembrane helix</keyword>
<keyword evidence="1" id="KW-0812">Transmembrane</keyword>
<organism evidence="2">
    <name type="scientific">Anguilla anguilla</name>
    <name type="common">European freshwater eel</name>
    <name type="synonym">Muraena anguilla</name>
    <dbReference type="NCBI Taxonomy" id="7936"/>
    <lineage>
        <taxon>Eukaryota</taxon>
        <taxon>Metazoa</taxon>
        <taxon>Chordata</taxon>
        <taxon>Craniata</taxon>
        <taxon>Vertebrata</taxon>
        <taxon>Euteleostomi</taxon>
        <taxon>Actinopterygii</taxon>
        <taxon>Neopterygii</taxon>
        <taxon>Teleostei</taxon>
        <taxon>Anguilliformes</taxon>
        <taxon>Anguillidae</taxon>
        <taxon>Anguilla</taxon>
    </lineage>
</organism>
<name>A0A0E9Q5A2_ANGAN</name>
<accession>A0A0E9Q5A2</accession>
<reference evidence="2" key="2">
    <citation type="journal article" date="2015" name="Fish Shellfish Immunol.">
        <title>Early steps in the European eel (Anguilla anguilla)-Vibrio vulnificus interaction in the gills: Role of the RtxA13 toxin.</title>
        <authorList>
            <person name="Callol A."/>
            <person name="Pajuelo D."/>
            <person name="Ebbesson L."/>
            <person name="Teles M."/>
            <person name="MacKenzie S."/>
            <person name="Amaro C."/>
        </authorList>
    </citation>
    <scope>NUCLEOTIDE SEQUENCE</scope>
</reference>
<dbReference type="AlphaFoldDB" id="A0A0E9Q5A2"/>
<sequence length="44" mass="5121">MQHCSKTTVRLTTQITVIVAILIFIHLNFVTYILLTALEFTVWK</sequence>
<dbReference type="EMBL" id="GBXM01097057">
    <property type="protein sequence ID" value="JAH11520.1"/>
    <property type="molecule type" value="Transcribed_RNA"/>
</dbReference>